<evidence type="ECO:0000259" key="1">
    <source>
        <dbReference type="Pfam" id="PF14397"/>
    </source>
</evidence>
<protein>
    <recommendedName>
        <fullName evidence="1">Alpha-L-glutamate ligase-related protein ATP-grasp domain-containing protein</fullName>
    </recommendedName>
</protein>
<keyword evidence="3" id="KW-1185">Reference proteome</keyword>
<sequence>MLQSEYLKNFIKTNSQRLLLWRYHQNQNSFVRKRIKAVTTETGPLSSSNKRLCDTYALEVLGWKGYAPWLYLYTLRSGLFKEGWIPENYFGPNVIPKIQGNYGKTSNLRSLTHKLFKGDVHPDLAYFSNGNWYSMDHSPLPEAEIQVMLKAATDKIVYKLDGSYQGQGIFVCPTDTLSLGALAQKGNGLVQRFIEQHDFFDQFSSVSTACIRLTTVITPNGQTELRGAFLRLGQANDTHVQYHSEIAIAIDLASGALHATGYHPNWTSCTHHPDHHIAFKGLVIPNFKEAVADTLSLHQQMPMVGVIGWDLIIDKEGKTVLMEWNGYGSDVAFSEVTQGPCFTGLGWEHFHKS</sequence>
<dbReference type="InterPro" id="IPR039523">
    <property type="entry name" value="RimK-rel_E_lig_ATP-grasp"/>
</dbReference>
<accession>G0L2T1</accession>
<dbReference type="AlphaFoldDB" id="G0L2T1"/>
<dbReference type="EMBL" id="FP476056">
    <property type="protein sequence ID" value="CAZ95174.1"/>
    <property type="molecule type" value="Genomic_DNA"/>
</dbReference>
<organism evidence="2 3">
    <name type="scientific">Zobellia galactanivorans (strain DSM 12802 / CCUG 47099 / CIP 106680 / NCIMB 13871 / Dsij)</name>
    <dbReference type="NCBI Taxonomy" id="63186"/>
    <lineage>
        <taxon>Bacteria</taxon>
        <taxon>Pseudomonadati</taxon>
        <taxon>Bacteroidota</taxon>
        <taxon>Flavobacteriia</taxon>
        <taxon>Flavobacteriales</taxon>
        <taxon>Flavobacteriaceae</taxon>
        <taxon>Zobellia</taxon>
    </lineage>
</organism>
<reference evidence="3" key="1">
    <citation type="submission" date="2009-07" db="EMBL/GenBank/DDBJ databases">
        <title>Complete genome sequence of Zobellia galactanivorans Dsij.</title>
        <authorList>
            <consortium name="Genoscope - CEA"/>
        </authorList>
    </citation>
    <scope>NUCLEOTIDE SEQUENCE [LARGE SCALE GENOMIC DNA]</scope>
    <source>
        <strain evidence="3">DSM 12802 / CCUG 47099 / CIP 106680 / NCIMB 13871 / Dsij</strain>
    </source>
</reference>
<dbReference type="Pfam" id="PF14397">
    <property type="entry name" value="ATPgrasp_ST"/>
    <property type="match status" value="1"/>
</dbReference>
<dbReference type="KEGG" id="zga:ZOBELLIA_1116"/>
<dbReference type="SUPFAM" id="SSF56059">
    <property type="entry name" value="Glutathione synthetase ATP-binding domain-like"/>
    <property type="match status" value="1"/>
</dbReference>
<gene>
    <name evidence="2" type="ordered locus">zobellia_1116</name>
</gene>
<dbReference type="PATRIC" id="fig|63186.3.peg.1100"/>
<name>G0L2T1_ZOBGA</name>
<proteinExistence type="predicted"/>
<reference evidence="2 3" key="2">
    <citation type="journal article" date="2012" name="Environ. Microbiol.">
        <title>Characterization of the first alginolytic operons in a marine bacterium: from their emergence in marine Flavobacteriia to their independent transfers to marine Proteobacteria and human gut Bacteroides.</title>
        <authorList>
            <person name="Thomas F."/>
            <person name="Barbeyron T."/>
            <person name="Tonon T."/>
            <person name="Genicot S."/>
            <person name="Czjzek M."/>
            <person name="Michel G."/>
        </authorList>
    </citation>
    <scope>NUCLEOTIDE SEQUENCE [LARGE SCALE GENOMIC DNA]</scope>
    <source>
        <strain evidence="3">DSM 12802 / CCUG 47099 / CIP 106680 / NCIMB 13871 / Dsij</strain>
    </source>
</reference>
<dbReference type="OrthoDB" id="6315394at2"/>
<evidence type="ECO:0000313" key="3">
    <source>
        <dbReference type="Proteomes" id="UP000008898"/>
    </source>
</evidence>
<dbReference type="HOGENOM" id="CLU_766566_0_0_10"/>
<dbReference type="Proteomes" id="UP000008898">
    <property type="component" value="Chromosome"/>
</dbReference>
<dbReference type="STRING" id="63186.ZOBELLIA_1116"/>
<evidence type="ECO:0000313" key="2">
    <source>
        <dbReference type="EMBL" id="CAZ95174.1"/>
    </source>
</evidence>
<feature type="domain" description="Alpha-L-glutamate ligase-related protein ATP-grasp" evidence="1">
    <location>
        <begin position="185"/>
        <end position="341"/>
    </location>
</feature>
<dbReference type="RefSeq" id="WP_013992483.1">
    <property type="nucleotide sequence ID" value="NC_015844.1"/>
</dbReference>